<dbReference type="CDD" id="cd19757">
    <property type="entry name" value="Bbox1"/>
    <property type="match status" value="1"/>
</dbReference>
<protein>
    <submittedName>
        <fullName evidence="11">B-box type zinc finger protein ncl-1 isoform X1</fullName>
    </submittedName>
</protein>
<dbReference type="GeneID" id="101862821"/>
<dbReference type="SUPFAM" id="SSF101898">
    <property type="entry name" value="NHL repeat"/>
    <property type="match status" value="1"/>
</dbReference>
<dbReference type="InterPro" id="IPR011042">
    <property type="entry name" value="6-blade_b-propeller_TolB-like"/>
</dbReference>
<feature type="compositionally biased region" description="Pro residues" evidence="7">
    <location>
        <begin position="1"/>
        <end position="10"/>
    </location>
</feature>
<organism evidence="10 11">
    <name type="scientific">Aplysia californica</name>
    <name type="common">California sea hare</name>
    <dbReference type="NCBI Taxonomy" id="6500"/>
    <lineage>
        <taxon>Eukaryota</taxon>
        <taxon>Metazoa</taxon>
        <taxon>Spiralia</taxon>
        <taxon>Lophotrochozoa</taxon>
        <taxon>Mollusca</taxon>
        <taxon>Gastropoda</taxon>
        <taxon>Heterobranchia</taxon>
        <taxon>Euthyneura</taxon>
        <taxon>Tectipleura</taxon>
        <taxon>Aplysiida</taxon>
        <taxon>Aplysioidea</taxon>
        <taxon>Aplysiidae</taxon>
        <taxon>Aplysia</taxon>
    </lineage>
</organism>
<feature type="repeat" description="NHL" evidence="6">
    <location>
        <begin position="1074"/>
        <end position="1117"/>
    </location>
</feature>
<proteinExistence type="predicted"/>
<keyword evidence="10" id="KW-1185">Reference proteome</keyword>
<reference evidence="11" key="1">
    <citation type="submission" date="2025-08" db="UniProtKB">
        <authorList>
            <consortium name="RefSeq"/>
        </authorList>
    </citation>
    <scope>IDENTIFICATION</scope>
</reference>
<dbReference type="PANTHER" id="PTHR25462:SF291">
    <property type="entry name" value="E3 UBIQUITIN-PROTEIN LIGASE TRIM45"/>
    <property type="match status" value="1"/>
</dbReference>
<keyword evidence="2" id="KW-0677">Repeat</keyword>
<evidence type="ECO:0000259" key="9">
    <source>
        <dbReference type="PROSITE" id="PS50119"/>
    </source>
</evidence>
<evidence type="ECO:0000256" key="2">
    <source>
        <dbReference type="ARBA" id="ARBA00022737"/>
    </source>
</evidence>
<keyword evidence="3 5" id="KW-0863">Zinc-finger</keyword>
<dbReference type="RefSeq" id="XP_012941716.1">
    <property type="nucleotide sequence ID" value="XM_013086262.2"/>
</dbReference>
<feature type="region of interest" description="Disordered" evidence="7">
    <location>
        <begin position="1"/>
        <end position="138"/>
    </location>
</feature>
<feature type="repeat" description="NHL" evidence="6">
    <location>
        <begin position="1042"/>
        <end position="1073"/>
    </location>
</feature>
<dbReference type="InterPro" id="IPR013083">
    <property type="entry name" value="Znf_RING/FYVE/PHD"/>
</dbReference>
<accession>A0ABM1A6F8</accession>
<dbReference type="SUPFAM" id="SSF57845">
    <property type="entry name" value="B-box zinc-binding domain"/>
    <property type="match status" value="1"/>
</dbReference>
<dbReference type="SUPFAM" id="SSF57850">
    <property type="entry name" value="RING/U-box"/>
    <property type="match status" value="1"/>
</dbReference>
<keyword evidence="1" id="KW-0479">Metal-binding</keyword>
<dbReference type="Proteomes" id="UP000694888">
    <property type="component" value="Unplaced"/>
</dbReference>
<evidence type="ECO:0000256" key="7">
    <source>
        <dbReference type="SAM" id="MobiDB-lite"/>
    </source>
</evidence>
<dbReference type="InterPro" id="IPR001841">
    <property type="entry name" value="Znf_RING"/>
</dbReference>
<evidence type="ECO:0000259" key="8">
    <source>
        <dbReference type="PROSITE" id="PS50089"/>
    </source>
</evidence>
<dbReference type="Pfam" id="PF00643">
    <property type="entry name" value="zf-B_box"/>
    <property type="match status" value="1"/>
</dbReference>
<dbReference type="Gene3D" id="2.120.10.30">
    <property type="entry name" value="TolB, C-terminal domain"/>
    <property type="match status" value="1"/>
</dbReference>
<dbReference type="InterPro" id="IPR000315">
    <property type="entry name" value="Znf_B-box"/>
</dbReference>
<feature type="domain" description="B box-type" evidence="9">
    <location>
        <begin position="582"/>
        <end position="628"/>
    </location>
</feature>
<feature type="domain" description="RING-type" evidence="8">
    <location>
        <begin position="456"/>
        <end position="497"/>
    </location>
</feature>
<dbReference type="SMART" id="SM00184">
    <property type="entry name" value="RING"/>
    <property type="match status" value="1"/>
</dbReference>
<evidence type="ECO:0000256" key="1">
    <source>
        <dbReference type="ARBA" id="ARBA00022723"/>
    </source>
</evidence>
<feature type="compositionally biased region" description="Low complexity" evidence="7">
    <location>
        <begin position="52"/>
        <end position="67"/>
    </location>
</feature>
<dbReference type="Pfam" id="PF01436">
    <property type="entry name" value="NHL"/>
    <property type="match status" value="1"/>
</dbReference>
<dbReference type="CDD" id="cd14959">
    <property type="entry name" value="NHL_brat_like"/>
    <property type="match status" value="1"/>
</dbReference>
<evidence type="ECO:0000256" key="4">
    <source>
        <dbReference type="ARBA" id="ARBA00022833"/>
    </source>
</evidence>
<evidence type="ECO:0000256" key="5">
    <source>
        <dbReference type="PROSITE-ProRule" id="PRU00024"/>
    </source>
</evidence>
<dbReference type="Gene3D" id="3.30.160.60">
    <property type="entry name" value="Classic Zinc Finger"/>
    <property type="match status" value="1"/>
</dbReference>
<sequence length="1198" mass="132533">MQRPGSPPSPRSILQRGHPSQTHPASHYLWHPGATDLRRMAMVGSSPATQNSSRPSWSSAPQSSTPPEAEENLPQPLSAMAANLHGAIGEHRRNSRSSSVSSGGSSGNGGEAGDSTRQQAQARLSAMPQPSPADPSLEQQAKHILQHLDMHPSGDDPQDLLDKDKAAQMVGDSQASILCGKQEANTTEADIVSQLSLLSMASTCTQSPANTVQLGHLMDAPRSMEQQAFSSGVTGPASGTTAPGPFSSSNPMDMVNVVGGYVQNFQTRVQNDFDVMGLSKFFDKYQSNSGSGMATGGMATGGMATGGMTAGAMGGAGNMAPSNEPSSMGSGFQTSTSPRGFQNVSSGFGHGSSQQFMNNSNPFPPMGNNVFSSGQNMSMSNRGSSFYSPVNNYSSGSNFFSGQNSSNNYFSPSQMPPFQTFASPQDFSLPPPPPHGWHSGPFSPNMSDPIMDRVMCRGCQKPYKWPMTLDCMHVFCFNCISNKINGTTQTICCPFCNRTSSVPQGPQKLLLDYALCRYMINKLKMNPFFCTSCSRENEAVICCTTCPAYLCHDCQTGHGTMRLFSSHKLDPITKVVINLNGEFEPMCERHYQKPLTKYCVTCPQMICDDCTTDHLHPDSSNNHDLQESYNIVIARLRNWNEDACIKHKEVLELKKKIPDIKNSIENKKRVARRNVDDYADYLKNVIEQNRAVSHDMVERAAEQMESQLNKFSKLIDDIESELEAVSSFNTFSVDEGTPSMVMTSLINMESSYKRAVAEYSEICQKHSSEGMSFEFTFNPDYPRTNEFIQENFSTVTYKINDSEFNVGPMPIRTELSRGRNFPEFGHSDNPDCNYQRWSAAPDSMSISTWNSGNERDRKGTFIPFLNRCRTRTSFVHVFGDYGRGEYAFTEPSGQAYFEDGSYVICDTNNHRIVYYNKDHEYVRSIGQPPNLPALSEDHEMGKGGQRGKGFTRQDGYLYFPNRVAICPVTKHIVATERPPSHDVQIFTIEGDFVRCFGGSVLQHPRGVTVDENGVIIVVECKVMKLTMFDHDGNQLASHSLAKDLEFPNDVAAKDGKIYISDNRGHCVQVFDYDAKFLQKIGNDNLTYFPIGVSINYLNQIVVTDNHNTFNITVFDLEGRASYIFESITKHAQCHNVAVHPTKLELMLTTKDCNVYFFNYDPNSQHPPQAPTSRGSNHFLQTRRARSNGNGNHSNSSYY</sequence>
<dbReference type="InterPro" id="IPR001258">
    <property type="entry name" value="NHL_repeat"/>
</dbReference>
<dbReference type="InterPro" id="IPR017907">
    <property type="entry name" value="Znf_RING_CS"/>
</dbReference>
<evidence type="ECO:0000256" key="6">
    <source>
        <dbReference type="PROSITE-ProRule" id="PRU00504"/>
    </source>
</evidence>
<dbReference type="InterPro" id="IPR047153">
    <property type="entry name" value="TRIM45/56/19-like"/>
</dbReference>
<feature type="domain" description="B box-type" evidence="9">
    <location>
        <begin position="525"/>
        <end position="572"/>
    </location>
</feature>
<dbReference type="PROSITE" id="PS50089">
    <property type="entry name" value="ZF_RING_2"/>
    <property type="match status" value="1"/>
</dbReference>
<evidence type="ECO:0000256" key="3">
    <source>
        <dbReference type="ARBA" id="ARBA00022771"/>
    </source>
</evidence>
<evidence type="ECO:0000313" key="10">
    <source>
        <dbReference type="Proteomes" id="UP000694888"/>
    </source>
</evidence>
<dbReference type="SMART" id="SM00336">
    <property type="entry name" value="BBOX"/>
    <property type="match status" value="2"/>
</dbReference>
<dbReference type="CDD" id="cd16449">
    <property type="entry name" value="RING-HC"/>
    <property type="match status" value="1"/>
</dbReference>
<name>A0ABM1A6F8_APLCA</name>
<dbReference type="PROSITE" id="PS51125">
    <property type="entry name" value="NHL"/>
    <property type="match status" value="2"/>
</dbReference>
<dbReference type="Pfam" id="PF00097">
    <property type="entry name" value="zf-C3HC4"/>
    <property type="match status" value="1"/>
</dbReference>
<dbReference type="PANTHER" id="PTHR25462">
    <property type="entry name" value="BONUS, ISOFORM C-RELATED"/>
    <property type="match status" value="1"/>
</dbReference>
<dbReference type="InterPro" id="IPR018957">
    <property type="entry name" value="Znf_C3HC4_RING-type"/>
</dbReference>
<evidence type="ECO:0000313" key="11">
    <source>
        <dbReference type="RefSeq" id="XP_012941716.1"/>
    </source>
</evidence>
<dbReference type="PROSITE" id="PS50119">
    <property type="entry name" value="ZF_BBOX"/>
    <property type="match status" value="2"/>
</dbReference>
<dbReference type="PROSITE" id="PS00518">
    <property type="entry name" value="ZF_RING_1"/>
    <property type="match status" value="1"/>
</dbReference>
<keyword evidence="4" id="KW-0862">Zinc</keyword>
<feature type="region of interest" description="Disordered" evidence="7">
    <location>
        <begin position="226"/>
        <end position="249"/>
    </location>
</feature>
<dbReference type="Gene3D" id="3.30.40.10">
    <property type="entry name" value="Zinc/RING finger domain, C3HC4 (zinc finger)"/>
    <property type="match status" value="1"/>
</dbReference>
<dbReference type="CDD" id="cd00021">
    <property type="entry name" value="Bbox_SF"/>
    <property type="match status" value="1"/>
</dbReference>
<gene>
    <name evidence="11" type="primary">LOC101862821</name>
</gene>